<dbReference type="AlphaFoldDB" id="A0A7L5AGJ9"/>
<sequence>MPGLLAGAWSYAGVMGTQRRIDLRGILQLAGAAVLFAVVAVYVVSLTKSLGPLAIVLVGFTAAAAGVFVQYWEWKRLGGRASVVMTDEWIRGGEIPLSVPREVWVPLLVKRETRAVRNWWSLVAGALQILLAVVSIMTPRSTADHAFWLCVVVFWTGIIAWTVYYNLRWLPEIRRLLRQISTAEVTPAAASQIAPGAA</sequence>
<feature type="transmembrane region" description="Helical" evidence="1">
    <location>
        <begin position="145"/>
        <end position="167"/>
    </location>
</feature>
<proteinExistence type="predicted"/>
<evidence type="ECO:0000313" key="2">
    <source>
        <dbReference type="EMBL" id="QHO68875.1"/>
    </source>
</evidence>
<evidence type="ECO:0000313" key="3">
    <source>
        <dbReference type="Proteomes" id="UP000464507"/>
    </source>
</evidence>
<feature type="transmembrane region" description="Helical" evidence="1">
    <location>
        <begin position="119"/>
        <end position="139"/>
    </location>
</feature>
<organism evidence="2 3">
    <name type="scientific">Marisediminicola antarctica</name>
    <dbReference type="NCBI Taxonomy" id="674079"/>
    <lineage>
        <taxon>Bacteria</taxon>
        <taxon>Bacillati</taxon>
        <taxon>Actinomycetota</taxon>
        <taxon>Actinomycetes</taxon>
        <taxon>Micrococcales</taxon>
        <taxon>Microbacteriaceae</taxon>
        <taxon>Marisediminicola</taxon>
    </lineage>
</organism>
<dbReference type="Proteomes" id="UP000464507">
    <property type="component" value="Chromosome"/>
</dbReference>
<reference evidence="2 3" key="1">
    <citation type="submission" date="2016-09" db="EMBL/GenBank/DDBJ databases">
        <title>Complete genome sequence of microbes from the polar regions.</title>
        <authorList>
            <person name="Liao L."/>
            <person name="Chen B."/>
        </authorList>
    </citation>
    <scope>NUCLEOTIDE SEQUENCE [LARGE SCALE GENOMIC DNA]</scope>
    <source>
        <strain evidence="2 3">ZS314</strain>
    </source>
</reference>
<protein>
    <submittedName>
        <fullName evidence="2">Uncharacterized protein</fullName>
    </submittedName>
</protein>
<feature type="transmembrane region" description="Helical" evidence="1">
    <location>
        <begin position="25"/>
        <end position="44"/>
    </location>
</feature>
<keyword evidence="1" id="KW-1133">Transmembrane helix</keyword>
<evidence type="ECO:0000256" key="1">
    <source>
        <dbReference type="SAM" id="Phobius"/>
    </source>
</evidence>
<dbReference type="KEGG" id="mant:BHD05_03685"/>
<keyword evidence="1" id="KW-0812">Transmembrane</keyword>
<dbReference type="EMBL" id="CP017146">
    <property type="protein sequence ID" value="QHO68875.1"/>
    <property type="molecule type" value="Genomic_DNA"/>
</dbReference>
<name>A0A7L5AGJ9_9MICO</name>
<accession>A0A7L5AGJ9</accession>
<gene>
    <name evidence="2" type="ORF">BHD05_03685</name>
</gene>
<keyword evidence="1" id="KW-0472">Membrane</keyword>
<feature type="transmembrane region" description="Helical" evidence="1">
    <location>
        <begin position="50"/>
        <end position="72"/>
    </location>
</feature>
<keyword evidence="3" id="KW-1185">Reference proteome</keyword>